<comment type="caution">
    <text evidence="1">The sequence shown here is derived from an EMBL/GenBank/DDBJ whole genome shotgun (WGS) entry which is preliminary data.</text>
</comment>
<name>A0A5N6LD97_9ASTR</name>
<protein>
    <submittedName>
        <fullName evidence="1">Uncharacterized protein</fullName>
    </submittedName>
</protein>
<evidence type="ECO:0000313" key="1">
    <source>
        <dbReference type="EMBL" id="KAD0072709.1"/>
    </source>
</evidence>
<organism evidence="1 2">
    <name type="scientific">Mikania micrantha</name>
    <name type="common">bitter vine</name>
    <dbReference type="NCBI Taxonomy" id="192012"/>
    <lineage>
        <taxon>Eukaryota</taxon>
        <taxon>Viridiplantae</taxon>
        <taxon>Streptophyta</taxon>
        <taxon>Embryophyta</taxon>
        <taxon>Tracheophyta</taxon>
        <taxon>Spermatophyta</taxon>
        <taxon>Magnoliopsida</taxon>
        <taxon>eudicotyledons</taxon>
        <taxon>Gunneridae</taxon>
        <taxon>Pentapetalae</taxon>
        <taxon>asterids</taxon>
        <taxon>campanulids</taxon>
        <taxon>Asterales</taxon>
        <taxon>Asteraceae</taxon>
        <taxon>Asteroideae</taxon>
        <taxon>Heliantheae alliance</taxon>
        <taxon>Eupatorieae</taxon>
        <taxon>Mikania</taxon>
    </lineage>
</organism>
<proteinExistence type="predicted"/>
<accession>A0A5N6LD97</accession>
<dbReference type="EMBL" id="SZYD01001987">
    <property type="protein sequence ID" value="KAD0072709.1"/>
    <property type="molecule type" value="Genomic_DNA"/>
</dbReference>
<keyword evidence="2" id="KW-1185">Reference proteome</keyword>
<sequence>MSVIEKFVKSVQNNEIGLIGLNQDLSRNPSRYATTDHLPPSRYAACFENRMIILIAALRGASFWTDVASLLRELVLKRLKHRSTIHQPTRCGAAEEEIPGYLEALHLCSSDNQALEKSLEVTDGTQARMRTRKH</sequence>
<reference evidence="1 2" key="1">
    <citation type="submission" date="2019-05" db="EMBL/GenBank/DDBJ databases">
        <title>Mikania micrantha, genome provides insights into the molecular mechanism of rapid growth.</title>
        <authorList>
            <person name="Liu B."/>
        </authorList>
    </citation>
    <scope>NUCLEOTIDE SEQUENCE [LARGE SCALE GENOMIC DNA]</scope>
    <source>
        <strain evidence="1">NLD-2019</strain>
        <tissue evidence="1">Leaf</tissue>
    </source>
</reference>
<dbReference type="Proteomes" id="UP000326396">
    <property type="component" value="Unassembled WGS sequence"/>
</dbReference>
<dbReference type="AlphaFoldDB" id="A0A5N6LD97"/>
<gene>
    <name evidence="1" type="ORF">E3N88_44816</name>
</gene>
<evidence type="ECO:0000313" key="2">
    <source>
        <dbReference type="Proteomes" id="UP000326396"/>
    </source>
</evidence>